<gene>
    <name evidence="2" type="ORF">PFICI_10201</name>
</gene>
<dbReference type="AlphaFoldDB" id="W3WWF8"/>
<dbReference type="InParanoid" id="W3WWF8"/>
<accession>W3WWF8</accession>
<keyword evidence="3" id="KW-1185">Reference proteome</keyword>
<sequence>MNTVDQAAEQYQRELGEEPAGVPENDFWGPTEDSCHDIIPFGEGHDIFIHTMEPPALQRQIVASDARGAHGQIPNSTASFLTDQREDLIPNPYESPRFNWPHHTTEDVAMWKGFVPDSSSAQLNAPDGSGHCASATERVLDAFERNHAGLRHNHDNTVSATTDFPSAPEPMLDIEALPNDFFNIPGLMPGSDELSDLSHDSSLGAMVNKRDHTFPKSQWRSLKRDKCKGTEGSKCSMCIKHLENLRMYSLRSNSPSINHIDIGPIKLGTVAFYEINDMHYLLVKIREEIDSLYSPSQNETLEASFKGDLICHISDGGVNPHSITDPAVPIPILELSTTSAARRKTRGQSVAPALNARQLDRFIDTKAPPGIFSKLETSDVGFTIPTQPSSPARADVLQTKILNCALRSAYYFGILFNWTSNIILYDPREMNKVARGSCGNGLQLAKNLVLETLYSIVHRIDCLVHQLFEWVGDSFKQHRNSPSDPATISCALWILYSSVNKFQKLDWNSIHVNELRKFLDGLRDRSKAALVSVQRYNWMVSYKCCGQRSDYLTEFVDLVEKAKTPSFVVSFAYEYQYENPFFLSLHGVGTGQLARLSYVDVLKKRGEEEDPIDEFYRLSSRSPAYKPGSKQDGARYPRFTQEQGRFDQASHEGTHSSLTRRDHRFRCEDKSKARSVTREDIDKFANLSTTHTKANDLAILSDDWESNCTRKRQASSSVQSITSTGSGEEGLKSKDVIVASRQKRIRMSRETPRPTPFLGSYKRLGDMLQSVFGKITGN</sequence>
<dbReference type="Proteomes" id="UP000030651">
    <property type="component" value="Unassembled WGS sequence"/>
</dbReference>
<dbReference type="OrthoDB" id="5245305at2759"/>
<dbReference type="GeneID" id="19275214"/>
<dbReference type="RefSeq" id="XP_007836973.1">
    <property type="nucleotide sequence ID" value="XM_007838782.1"/>
</dbReference>
<dbReference type="KEGG" id="pfy:PFICI_10201"/>
<organism evidence="2 3">
    <name type="scientific">Pestalotiopsis fici (strain W106-1 / CGMCC3.15140)</name>
    <dbReference type="NCBI Taxonomy" id="1229662"/>
    <lineage>
        <taxon>Eukaryota</taxon>
        <taxon>Fungi</taxon>
        <taxon>Dikarya</taxon>
        <taxon>Ascomycota</taxon>
        <taxon>Pezizomycotina</taxon>
        <taxon>Sordariomycetes</taxon>
        <taxon>Xylariomycetidae</taxon>
        <taxon>Amphisphaeriales</taxon>
        <taxon>Sporocadaceae</taxon>
        <taxon>Pestalotiopsis</taxon>
    </lineage>
</organism>
<proteinExistence type="predicted"/>
<feature type="region of interest" description="Disordered" evidence="1">
    <location>
        <begin position="1"/>
        <end position="25"/>
    </location>
</feature>
<name>W3WWF8_PESFW</name>
<feature type="region of interest" description="Disordered" evidence="1">
    <location>
        <begin position="711"/>
        <end position="734"/>
    </location>
</feature>
<feature type="compositionally biased region" description="Low complexity" evidence="1">
    <location>
        <begin position="715"/>
        <end position="726"/>
    </location>
</feature>
<evidence type="ECO:0000313" key="3">
    <source>
        <dbReference type="Proteomes" id="UP000030651"/>
    </source>
</evidence>
<dbReference type="EMBL" id="KI912115">
    <property type="protein sequence ID" value="ETS78139.1"/>
    <property type="molecule type" value="Genomic_DNA"/>
</dbReference>
<evidence type="ECO:0000313" key="2">
    <source>
        <dbReference type="EMBL" id="ETS78139.1"/>
    </source>
</evidence>
<dbReference type="eggNOG" id="ENOG502TFIS">
    <property type="taxonomic scope" value="Eukaryota"/>
</dbReference>
<reference evidence="3" key="1">
    <citation type="journal article" date="2015" name="BMC Genomics">
        <title>Genomic and transcriptomic analysis of the endophytic fungus Pestalotiopsis fici reveals its lifestyle and high potential for synthesis of natural products.</title>
        <authorList>
            <person name="Wang X."/>
            <person name="Zhang X."/>
            <person name="Liu L."/>
            <person name="Xiang M."/>
            <person name="Wang W."/>
            <person name="Sun X."/>
            <person name="Che Y."/>
            <person name="Guo L."/>
            <person name="Liu G."/>
            <person name="Guo L."/>
            <person name="Wang C."/>
            <person name="Yin W.B."/>
            <person name="Stadler M."/>
            <person name="Zhang X."/>
            <person name="Liu X."/>
        </authorList>
    </citation>
    <scope>NUCLEOTIDE SEQUENCE [LARGE SCALE GENOMIC DNA]</scope>
    <source>
        <strain evidence="3">W106-1 / CGMCC3.15140</strain>
    </source>
</reference>
<evidence type="ECO:0000256" key="1">
    <source>
        <dbReference type="SAM" id="MobiDB-lite"/>
    </source>
</evidence>
<protein>
    <submittedName>
        <fullName evidence="2">Uncharacterized protein</fullName>
    </submittedName>
</protein>
<dbReference type="HOGENOM" id="CLU_359841_0_0_1"/>